<feature type="region of interest" description="Disordered" evidence="2">
    <location>
        <begin position="590"/>
        <end position="615"/>
    </location>
</feature>
<dbReference type="GO" id="GO:0001042">
    <property type="term" value="F:RNA polymerase I core binding"/>
    <property type="evidence" value="ECO:0007669"/>
    <property type="project" value="TreeGrafter"/>
</dbReference>
<reference evidence="3" key="1">
    <citation type="submission" date="2020-06" db="EMBL/GenBank/DDBJ databases">
        <authorList>
            <person name="Ji K."/>
            <person name="Li J."/>
        </authorList>
    </citation>
    <scope>NUCLEOTIDE SEQUENCE</scope>
    <source>
        <strain evidence="3">JKM2019</strain>
        <tissue evidence="3">Whole body</tissue>
    </source>
</reference>
<comment type="caution">
    <text evidence="3">The sequence shown here is derived from an EMBL/GenBank/DDBJ whole genome shotgun (WGS) entry which is preliminary data.</text>
</comment>
<protein>
    <submittedName>
        <fullName evidence="3">Uncharacterized protein</fullName>
    </submittedName>
</protein>
<name>A0A9D4NM32_DERFA</name>
<evidence type="ECO:0000313" key="3">
    <source>
        <dbReference type="EMBL" id="KAH7636431.1"/>
    </source>
</evidence>
<feature type="compositionally biased region" description="Low complexity" evidence="2">
    <location>
        <begin position="590"/>
        <end position="600"/>
    </location>
</feature>
<dbReference type="PANTHER" id="PTHR12790">
    <property type="entry name" value="TRANSCRIPTION INITIATION FACTOR IA RRN3"/>
    <property type="match status" value="1"/>
</dbReference>
<dbReference type="GO" id="GO:0001181">
    <property type="term" value="F:RNA polymerase I general transcription initiation factor activity"/>
    <property type="evidence" value="ECO:0007669"/>
    <property type="project" value="InterPro"/>
</dbReference>
<dbReference type="Pfam" id="PF05327">
    <property type="entry name" value="RRN3"/>
    <property type="match status" value="1"/>
</dbReference>
<dbReference type="InterPro" id="IPR007991">
    <property type="entry name" value="RNA_pol_I_trans_ini_fac_RRN3"/>
</dbReference>
<dbReference type="Proteomes" id="UP000828236">
    <property type="component" value="Unassembled WGS sequence"/>
</dbReference>
<gene>
    <name evidence="3" type="ORF">HUG17_10401</name>
</gene>
<dbReference type="PANTHER" id="PTHR12790:SF0">
    <property type="entry name" value="RNA POLYMERASE I-SPECIFIC TRANSCRIPTION INITIATION FACTOR RRN3-RELATED"/>
    <property type="match status" value="1"/>
</dbReference>
<evidence type="ECO:0000256" key="1">
    <source>
        <dbReference type="ARBA" id="ARBA00010098"/>
    </source>
</evidence>
<proteinExistence type="inferred from homology"/>
<accession>A0A9D4NM32</accession>
<dbReference type="EMBL" id="SDOV01000010">
    <property type="protein sequence ID" value="KAH7636431.1"/>
    <property type="molecule type" value="Genomic_DNA"/>
</dbReference>
<dbReference type="GO" id="GO:0006361">
    <property type="term" value="P:transcription initiation at RNA polymerase I promoter"/>
    <property type="evidence" value="ECO:0007669"/>
    <property type="project" value="InterPro"/>
</dbReference>
<reference evidence="3" key="2">
    <citation type="journal article" date="2021" name="World Allergy Organ. J.">
        <title>Chromosome-level assembly of Dermatophagoides farinae genome and transcriptome reveals two novel allergens Der f 37 and Der f 39.</title>
        <authorList>
            <person name="Chen J."/>
            <person name="Cai Z."/>
            <person name="Fan D."/>
            <person name="Hu J."/>
            <person name="Hou Y."/>
            <person name="He Y."/>
            <person name="Zhang Z."/>
            <person name="Zhao Z."/>
            <person name="Gao P."/>
            <person name="Hu W."/>
            <person name="Sun J."/>
            <person name="Li J."/>
            <person name="Ji K."/>
        </authorList>
    </citation>
    <scope>NUCLEOTIDE SEQUENCE</scope>
    <source>
        <strain evidence="3">JKM2019</strain>
    </source>
</reference>
<comment type="similarity">
    <text evidence="1">Belongs to the RRN3 family.</text>
</comment>
<dbReference type="AlphaFoldDB" id="A0A9D4NM32"/>
<organism evidence="3">
    <name type="scientific">Dermatophagoides farinae</name>
    <name type="common">American house dust mite</name>
    <dbReference type="NCBI Taxonomy" id="6954"/>
    <lineage>
        <taxon>Eukaryota</taxon>
        <taxon>Metazoa</taxon>
        <taxon>Ecdysozoa</taxon>
        <taxon>Arthropoda</taxon>
        <taxon>Chelicerata</taxon>
        <taxon>Arachnida</taxon>
        <taxon>Acari</taxon>
        <taxon>Acariformes</taxon>
        <taxon>Sarcoptiformes</taxon>
        <taxon>Astigmata</taxon>
        <taxon>Psoroptidia</taxon>
        <taxon>Analgoidea</taxon>
        <taxon>Pyroglyphidae</taxon>
        <taxon>Dermatophagoidinae</taxon>
        <taxon>Dermatophagoides</taxon>
    </lineage>
</organism>
<sequence>MANTMDNKNNKTKSYDEQFDLEKLFAEMNKEKFLIHFEYFIKYSDEWYCSTNGQRPLCINEIVTKITDNLLNNVCLSNFKYEKLLFQIQWQKYLFNTGDNDNAEESLKPSIFVHFIAEYVQIFPNRCEKFLDDFLFILRGQSTDNNNETVIVNEKEMELFLCLKQSFQSLISNVKNFEFILVRLMKKHYPFIHNSSVHEFICFAFNMIQFVELFSFDNAIDLMDFLFIKLLEIDMEQFFNEFANQNKENSNVFEIELESFSIVDNDNNNERFKKLKILDSILSILFNQIDDHLKCQHEQQQQQQQQNENENNHWDKLIQILTRIFFQRILSSNSIHCQYLIFYICSQSESYCDILVNDLWTLLSTTQTPIRIRQSSINIIISLFLNGRFINTNSIFSLLKLILQSLNSYLLHSNHHHHSASTTMKSNMNENDLIYYQLCIGFCQLFCIFHNDFNRNQIDYLKNMDMKRTILISDYKPLQYVSLELGEHFIHLCNYYRIGYANISDIQHRTLNQTFSSHQSKTCHFGSCYLKTVKNRIQLHVNDLDKLFDGTNENFGYQIRNESLFKKNDSSNYRQQKTMMMMMGKSPNFTTTATTTTTTTSDDDGMTTSPNEGGINNAVMSSFIMNHMLSDDCETME</sequence>
<evidence type="ECO:0000256" key="2">
    <source>
        <dbReference type="SAM" id="MobiDB-lite"/>
    </source>
</evidence>
<dbReference type="GO" id="GO:0005634">
    <property type="term" value="C:nucleus"/>
    <property type="evidence" value="ECO:0007669"/>
    <property type="project" value="TreeGrafter"/>
</dbReference>